<proteinExistence type="inferred from homology"/>
<dbReference type="InterPro" id="IPR036396">
    <property type="entry name" value="Cyt_P450_sf"/>
</dbReference>
<protein>
    <recommendedName>
        <fullName evidence="9">Cytochrome p450</fullName>
    </recommendedName>
</protein>
<evidence type="ECO:0000256" key="3">
    <source>
        <dbReference type="ARBA" id="ARBA00022617"/>
    </source>
</evidence>
<keyword evidence="8" id="KW-1185">Reference proteome</keyword>
<dbReference type="EMBL" id="JAJVCZ030000005">
    <property type="protein sequence ID" value="KAL0259287.1"/>
    <property type="molecule type" value="Genomic_DNA"/>
</dbReference>
<reference evidence="7 8" key="1">
    <citation type="submission" date="2024-02" db="EMBL/GenBank/DDBJ databases">
        <title>De novo assembly and annotation of 12 fungi associated with fruit tree decline syndrome in Ontario, Canada.</title>
        <authorList>
            <person name="Sulman M."/>
            <person name="Ellouze W."/>
            <person name="Ilyukhin E."/>
        </authorList>
    </citation>
    <scope>NUCLEOTIDE SEQUENCE [LARGE SCALE GENOMIC DNA]</scope>
    <source>
        <strain evidence="7 8">FDS-637</strain>
    </source>
</reference>
<evidence type="ECO:0000256" key="5">
    <source>
        <dbReference type="ARBA" id="ARBA00023004"/>
    </source>
</evidence>
<evidence type="ECO:0000256" key="6">
    <source>
        <dbReference type="RuleBase" id="RU000461"/>
    </source>
</evidence>
<dbReference type="PANTHER" id="PTHR24304">
    <property type="entry name" value="CYTOCHROME P450 FAMILY 7"/>
    <property type="match status" value="1"/>
</dbReference>
<dbReference type="GeneID" id="92009108"/>
<keyword evidence="4 6" id="KW-0479">Metal-binding</keyword>
<comment type="caution">
    <text evidence="7">The sequence shown here is derived from an EMBL/GenBank/DDBJ whole genome shotgun (WGS) entry which is preliminary data.</text>
</comment>
<sequence>MTMFGSTIYVVCGAADMATVWKRTSELTFDAYVRDLMAQIGMSAEGMRRLLHYQEAGGSGQQEATPMVANPSKKPFVELTGAIFKHQLQPGGAEFDRLQDRVLGWLHGAMSQDGVASAARAGGSKGRGRGDGDGDGLIAVSLLDWIRGAMVEGVTRAFFGDALLDCIDGGLLDDFARFDDQSWKLVYRLPRPWSTPMLAAQERVKTALARYFELPRARRADAAWMVLAMEAEMGAAGVDGRDVAASLFLTFWVINGNAWKLAFWMLAHLLFDAGLLDSVRAEVRSALADSTASSRSLCEKLASECPVLTSVYHEALRLSTSSIAVRNVEQATIVGGKVLQRGSRLIIPLRQILTDEDVFGARAQSFDGLRFLRQPQLLKSPSYRPFGGGVTYCPGRFLAKNEVLTCVALAIGRFDMRVAEGDAARIPEVEGKVPCIGIMKPVDGQDVMVELRPANQ</sequence>
<dbReference type="RefSeq" id="XP_066632316.1">
    <property type="nucleotide sequence ID" value="XM_066776474.1"/>
</dbReference>
<dbReference type="InterPro" id="IPR017972">
    <property type="entry name" value="Cyt_P450_CS"/>
</dbReference>
<keyword evidence="6" id="KW-0560">Oxidoreductase</keyword>
<dbReference type="Gene3D" id="1.10.630.10">
    <property type="entry name" value="Cytochrome P450"/>
    <property type="match status" value="1"/>
</dbReference>
<dbReference type="PANTHER" id="PTHR24304:SF2">
    <property type="entry name" value="24-HYDROXYCHOLESTEROL 7-ALPHA-HYDROXYLASE"/>
    <property type="match status" value="1"/>
</dbReference>
<evidence type="ECO:0008006" key="9">
    <source>
        <dbReference type="Google" id="ProtNLM"/>
    </source>
</evidence>
<gene>
    <name evidence="7" type="ORF">SLS55_005023</name>
</gene>
<name>A0ABR3CF75_9PEZI</name>
<comment type="similarity">
    <text evidence="2 6">Belongs to the cytochrome P450 family.</text>
</comment>
<dbReference type="InterPro" id="IPR002403">
    <property type="entry name" value="Cyt_P450_E_grp-IV"/>
</dbReference>
<dbReference type="SUPFAM" id="SSF48264">
    <property type="entry name" value="Cytochrome P450"/>
    <property type="match status" value="1"/>
</dbReference>
<comment type="cofactor">
    <cofactor evidence="1">
        <name>heme</name>
        <dbReference type="ChEBI" id="CHEBI:30413"/>
    </cofactor>
</comment>
<keyword evidence="3 6" id="KW-0349">Heme</keyword>
<organism evidence="7 8">
    <name type="scientific">Diplodia seriata</name>
    <dbReference type="NCBI Taxonomy" id="420778"/>
    <lineage>
        <taxon>Eukaryota</taxon>
        <taxon>Fungi</taxon>
        <taxon>Dikarya</taxon>
        <taxon>Ascomycota</taxon>
        <taxon>Pezizomycotina</taxon>
        <taxon>Dothideomycetes</taxon>
        <taxon>Dothideomycetes incertae sedis</taxon>
        <taxon>Botryosphaeriales</taxon>
        <taxon>Botryosphaeriaceae</taxon>
        <taxon>Diplodia</taxon>
    </lineage>
</organism>
<dbReference type="Proteomes" id="UP001430584">
    <property type="component" value="Unassembled WGS sequence"/>
</dbReference>
<dbReference type="CDD" id="cd11040">
    <property type="entry name" value="CYP7_CYP8-like"/>
    <property type="match status" value="1"/>
</dbReference>
<dbReference type="Pfam" id="PF00067">
    <property type="entry name" value="p450"/>
    <property type="match status" value="1"/>
</dbReference>
<accession>A0ABR3CF75</accession>
<keyword evidence="5 6" id="KW-0408">Iron</keyword>
<evidence type="ECO:0000313" key="8">
    <source>
        <dbReference type="Proteomes" id="UP001430584"/>
    </source>
</evidence>
<dbReference type="InterPro" id="IPR050529">
    <property type="entry name" value="CYP450_sterol_14alpha_dmase"/>
</dbReference>
<dbReference type="PROSITE" id="PS00086">
    <property type="entry name" value="CYTOCHROME_P450"/>
    <property type="match status" value="1"/>
</dbReference>
<evidence type="ECO:0000256" key="4">
    <source>
        <dbReference type="ARBA" id="ARBA00022723"/>
    </source>
</evidence>
<keyword evidence="6" id="KW-0503">Monooxygenase</keyword>
<dbReference type="PRINTS" id="PR00465">
    <property type="entry name" value="EP450IV"/>
</dbReference>
<evidence type="ECO:0000256" key="2">
    <source>
        <dbReference type="ARBA" id="ARBA00010617"/>
    </source>
</evidence>
<dbReference type="InterPro" id="IPR001128">
    <property type="entry name" value="Cyt_P450"/>
</dbReference>
<evidence type="ECO:0000256" key="1">
    <source>
        <dbReference type="ARBA" id="ARBA00001971"/>
    </source>
</evidence>
<evidence type="ECO:0000313" key="7">
    <source>
        <dbReference type="EMBL" id="KAL0259287.1"/>
    </source>
</evidence>